<protein>
    <submittedName>
        <fullName evidence="2">Uncharacterized protein</fullName>
    </submittedName>
</protein>
<comment type="caution">
    <text evidence="2">The sequence shown here is derived from an EMBL/GenBank/DDBJ whole genome shotgun (WGS) entry which is preliminary data.</text>
</comment>
<dbReference type="RefSeq" id="WP_267304255.1">
    <property type="nucleotide sequence ID" value="NZ_JAOQJX010000025.1"/>
</dbReference>
<gene>
    <name evidence="2" type="ORF">OCV51_12935</name>
</gene>
<evidence type="ECO:0000313" key="3">
    <source>
        <dbReference type="Proteomes" id="UP001652394"/>
    </source>
</evidence>
<evidence type="ECO:0000256" key="1">
    <source>
        <dbReference type="SAM" id="MobiDB-lite"/>
    </source>
</evidence>
<reference evidence="2 3" key="1">
    <citation type="journal article" date="2021" name="ISME Commun">
        <title>Automated analysis of genomic sequences facilitates high-throughput and comprehensive description of bacteria.</title>
        <authorList>
            <person name="Hitch T.C.A."/>
        </authorList>
    </citation>
    <scope>NUCLEOTIDE SEQUENCE [LARGE SCALE GENOMIC DNA]</scope>
    <source>
        <strain evidence="2 3">H2_18</strain>
    </source>
</reference>
<evidence type="ECO:0000313" key="2">
    <source>
        <dbReference type="EMBL" id="MCU6748546.1"/>
    </source>
</evidence>
<dbReference type="Proteomes" id="UP001652394">
    <property type="component" value="Unassembled WGS sequence"/>
</dbReference>
<feature type="region of interest" description="Disordered" evidence="1">
    <location>
        <begin position="15"/>
        <end position="34"/>
    </location>
</feature>
<keyword evidence="3" id="KW-1185">Reference proteome</keyword>
<accession>A0ABT2TE81</accession>
<organism evidence="2 3">
    <name type="scientific">Faecalicatena acetigenes</name>
    <dbReference type="NCBI Taxonomy" id="2981790"/>
    <lineage>
        <taxon>Bacteria</taxon>
        <taxon>Bacillati</taxon>
        <taxon>Bacillota</taxon>
        <taxon>Clostridia</taxon>
        <taxon>Lachnospirales</taxon>
        <taxon>Lachnospiraceae</taxon>
        <taxon>Faecalicatena</taxon>
    </lineage>
</organism>
<dbReference type="EMBL" id="JAOQJX010000025">
    <property type="protein sequence ID" value="MCU6748546.1"/>
    <property type="molecule type" value="Genomic_DNA"/>
</dbReference>
<name>A0ABT2TE81_9FIRM</name>
<sequence length="125" mass="14292">MGLFGNDIDKTAKKEEKLQKKENKLAEKQTTKRESYENAGVFVYSTLKYHLAPKDGKVHVVMINSFSKWLNQSFQCEEKYTGQIDGILSLMQDDGYEILDVKFNSIQGQGLTGQMEGFHTLVTYK</sequence>
<proteinExistence type="predicted"/>